<dbReference type="SUPFAM" id="SSF54427">
    <property type="entry name" value="NTF2-like"/>
    <property type="match status" value="1"/>
</dbReference>
<dbReference type="Proteomes" id="UP000352088">
    <property type="component" value="Unassembled WGS sequence"/>
</dbReference>
<evidence type="ECO:0000313" key="8">
    <source>
        <dbReference type="Proteomes" id="UP000352088"/>
    </source>
</evidence>
<feature type="domain" description="Bacterial virulence protein VirB8" evidence="6">
    <location>
        <begin position="22"/>
        <end position="207"/>
    </location>
</feature>
<evidence type="ECO:0000256" key="1">
    <source>
        <dbReference type="ARBA" id="ARBA00004167"/>
    </source>
</evidence>
<accession>A0A3Z8EXG8</accession>
<dbReference type="AlphaFoldDB" id="A0A3Z8EXG8"/>
<dbReference type="InterPro" id="IPR007430">
    <property type="entry name" value="VirB8"/>
</dbReference>
<comment type="subcellular location">
    <subcellularLocation>
        <location evidence="1">Membrane</location>
        <topology evidence="1">Single-pass membrane protein</topology>
    </subcellularLocation>
</comment>
<organism evidence="7 8">
    <name type="scientific">Campylobacter coli</name>
    <dbReference type="NCBI Taxonomy" id="195"/>
    <lineage>
        <taxon>Bacteria</taxon>
        <taxon>Pseudomonadati</taxon>
        <taxon>Campylobacterota</taxon>
        <taxon>Epsilonproteobacteria</taxon>
        <taxon>Campylobacterales</taxon>
        <taxon>Campylobacteraceae</taxon>
        <taxon>Campylobacter</taxon>
    </lineage>
</organism>
<proteinExistence type="predicted"/>
<evidence type="ECO:0000256" key="4">
    <source>
        <dbReference type="ARBA" id="ARBA00023136"/>
    </source>
</evidence>
<evidence type="ECO:0000256" key="2">
    <source>
        <dbReference type="ARBA" id="ARBA00022692"/>
    </source>
</evidence>
<keyword evidence="4 5" id="KW-0472">Membrane</keyword>
<name>A0A3Z8EXG8_CAMCO</name>
<dbReference type="Pfam" id="PF04335">
    <property type="entry name" value="VirB8"/>
    <property type="match status" value="1"/>
</dbReference>
<keyword evidence="3 5" id="KW-1133">Transmembrane helix</keyword>
<evidence type="ECO:0000256" key="5">
    <source>
        <dbReference type="SAM" id="Phobius"/>
    </source>
</evidence>
<dbReference type="InterPro" id="IPR032710">
    <property type="entry name" value="NTF2-like_dom_sf"/>
</dbReference>
<comment type="caution">
    <text evidence="7">The sequence shown here is derived from an EMBL/GenBank/DDBJ whole genome shotgun (WGS) entry which is preliminary data.</text>
</comment>
<feature type="transmembrane region" description="Helical" evidence="5">
    <location>
        <begin position="23"/>
        <end position="46"/>
    </location>
</feature>
<sequence length="225" mass="25886">MAFIDDKKDPNFIFQLERNIKAYMLYIIIALTTIVVSLAIAIAFLAPFKEVKPYLVFFSDGETNFVKVEQAGMDMRADENLLKSILAGYVKKRETINRVDDSERYEEIRLQSQKNVWQTFSNLVKAPNSIYTTQGVFRSIEIINVSIFNKNVATIDFIAKITNRDGSENHLKKYRATLFFDFIPMELTYNSVPKNPTGFIVKQYSITDIIDKDTFNTTQQTQGAK</sequence>
<gene>
    <name evidence="7" type="ORF">DSX26_08570</name>
</gene>
<dbReference type="CDD" id="cd16424">
    <property type="entry name" value="VirB8"/>
    <property type="match status" value="1"/>
</dbReference>
<dbReference type="Gene3D" id="3.10.450.230">
    <property type="entry name" value="VirB8 protein"/>
    <property type="match status" value="1"/>
</dbReference>
<dbReference type="EMBL" id="AACQHW010000011">
    <property type="protein sequence ID" value="EAL6851504.1"/>
    <property type="molecule type" value="Genomic_DNA"/>
</dbReference>
<reference evidence="7 8" key="1">
    <citation type="submission" date="2018-07" db="EMBL/GenBank/DDBJ databases">
        <authorList>
            <consortium name="NARMS: The National Antimicrobial Resistance Monitoring System"/>
        </authorList>
    </citation>
    <scope>NUCLEOTIDE SEQUENCE [LARGE SCALE GENOMIC DNA]</scope>
    <source>
        <strain evidence="7 8">CVM N17C548</strain>
    </source>
</reference>
<dbReference type="RefSeq" id="WP_002815097.1">
    <property type="nucleotide sequence ID" value="NZ_BTEL01000014.1"/>
</dbReference>
<evidence type="ECO:0000259" key="6">
    <source>
        <dbReference type="Pfam" id="PF04335"/>
    </source>
</evidence>
<evidence type="ECO:0000313" key="7">
    <source>
        <dbReference type="EMBL" id="EAL6851504.1"/>
    </source>
</evidence>
<dbReference type="GO" id="GO:0016020">
    <property type="term" value="C:membrane"/>
    <property type="evidence" value="ECO:0007669"/>
    <property type="project" value="UniProtKB-SubCell"/>
</dbReference>
<evidence type="ECO:0000256" key="3">
    <source>
        <dbReference type="ARBA" id="ARBA00022989"/>
    </source>
</evidence>
<protein>
    <submittedName>
        <fullName evidence="7">Virulence protein</fullName>
    </submittedName>
</protein>
<keyword evidence="2 5" id="KW-0812">Transmembrane</keyword>